<accession>A0A445N3J7</accession>
<proteinExistence type="predicted"/>
<organism evidence="1">
    <name type="scientific">uncultured Desulfobacterium sp</name>
    <dbReference type="NCBI Taxonomy" id="201089"/>
    <lineage>
        <taxon>Bacteria</taxon>
        <taxon>Pseudomonadati</taxon>
        <taxon>Thermodesulfobacteriota</taxon>
        <taxon>Desulfobacteria</taxon>
        <taxon>Desulfobacterales</taxon>
        <taxon>Desulfobacteriaceae</taxon>
        <taxon>Desulfobacterium</taxon>
        <taxon>environmental samples</taxon>
    </lineage>
</organism>
<protein>
    <submittedName>
        <fullName evidence="1">Uncharacterized protein</fullName>
    </submittedName>
</protein>
<sequence length="145" mass="16263">MAGNGCGRHLSACHSVYAIVYKDYCNVFSPVCSMDGLCGPYGRNIAVTLIREDNSIRQHPFYPCSQGRASAVGGLSHIHIQIIICKYSAASWRDAYHPVSYVEFFEYLCKEAMNDAMPATGAVMKNRILEIFWFSENLFCHLIPL</sequence>
<gene>
    <name evidence="1" type="ORF">PITCH_A880031</name>
</gene>
<evidence type="ECO:0000313" key="1">
    <source>
        <dbReference type="EMBL" id="SPD76278.1"/>
    </source>
</evidence>
<reference evidence="1" key="1">
    <citation type="submission" date="2018-01" db="EMBL/GenBank/DDBJ databases">
        <authorList>
            <person name="Regsiter A."/>
            <person name="William W."/>
        </authorList>
    </citation>
    <scope>NUCLEOTIDE SEQUENCE</scope>
    <source>
        <strain evidence="1">TRIP AH-1</strain>
    </source>
</reference>
<dbReference type="AlphaFoldDB" id="A0A445N3J7"/>
<name>A0A445N3J7_9BACT</name>
<dbReference type="EMBL" id="OJIN01000234">
    <property type="protein sequence ID" value="SPD76278.1"/>
    <property type="molecule type" value="Genomic_DNA"/>
</dbReference>